<dbReference type="EMBL" id="CCKQ01012226">
    <property type="protein sequence ID" value="CDW83839.1"/>
    <property type="molecule type" value="Genomic_DNA"/>
</dbReference>
<dbReference type="Proteomes" id="UP000039865">
    <property type="component" value="Unassembled WGS sequence"/>
</dbReference>
<accession>A0A078ANV7</accession>
<reference evidence="1 2" key="1">
    <citation type="submission" date="2014-06" db="EMBL/GenBank/DDBJ databases">
        <authorList>
            <person name="Swart Estienne"/>
        </authorList>
    </citation>
    <scope>NUCLEOTIDE SEQUENCE [LARGE SCALE GENOMIC DNA]</scope>
    <source>
        <strain evidence="1 2">130c</strain>
    </source>
</reference>
<evidence type="ECO:0000313" key="1">
    <source>
        <dbReference type="EMBL" id="CDW83839.1"/>
    </source>
</evidence>
<protein>
    <submittedName>
        <fullName evidence="1">Uncharacterized protein</fullName>
    </submittedName>
</protein>
<dbReference type="InParanoid" id="A0A078ANV7"/>
<name>A0A078ANV7_STYLE</name>
<evidence type="ECO:0000313" key="2">
    <source>
        <dbReference type="Proteomes" id="UP000039865"/>
    </source>
</evidence>
<keyword evidence="2" id="KW-1185">Reference proteome</keyword>
<organism evidence="1 2">
    <name type="scientific">Stylonychia lemnae</name>
    <name type="common">Ciliate</name>
    <dbReference type="NCBI Taxonomy" id="5949"/>
    <lineage>
        <taxon>Eukaryota</taxon>
        <taxon>Sar</taxon>
        <taxon>Alveolata</taxon>
        <taxon>Ciliophora</taxon>
        <taxon>Intramacronucleata</taxon>
        <taxon>Spirotrichea</taxon>
        <taxon>Stichotrichia</taxon>
        <taxon>Sporadotrichida</taxon>
        <taxon>Oxytrichidae</taxon>
        <taxon>Stylonychinae</taxon>
        <taxon>Stylonychia</taxon>
    </lineage>
</organism>
<gene>
    <name evidence="1" type="primary">Contig14244.g15170</name>
    <name evidence="1" type="ORF">STYLEM_12890</name>
</gene>
<sequence length="189" mass="21290">MNYQYDSTTNLNTSYQATTSNFALEQYQQPGSIIASTFQQYSTTGQGISSEYPQTYNQQAIYQIGNSTVAALGANYSLGSQVMSINYELGYQNTSVGDQSLVNSKELQGEIIQINTLQQPSNSAQQETNQLTEKQKRALRKQRFNLSKDQININMTTIDAQGLLAEEREKRLLRAQKFGIDDKETEKQK</sequence>
<dbReference type="AlphaFoldDB" id="A0A078ANV7"/>
<proteinExistence type="predicted"/>